<name>A0A1I5W5M6_9EURY</name>
<reference evidence="2" key="1">
    <citation type="submission" date="2016-10" db="EMBL/GenBank/DDBJ databases">
        <authorList>
            <person name="Varghese N."/>
            <person name="Submissions S."/>
        </authorList>
    </citation>
    <scope>NUCLEOTIDE SEQUENCE [LARGE SCALE GENOMIC DNA]</scope>
    <source>
        <strain evidence="2">CGMCC 1.10329</strain>
    </source>
</reference>
<dbReference type="EMBL" id="FOXI01000023">
    <property type="protein sequence ID" value="SFQ15042.1"/>
    <property type="molecule type" value="Genomic_DNA"/>
</dbReference>
<dbReference type="Proteomes" id="UP000183769">
    <property type="component" value="Unassembled WGS sequence"/>
</dbReference>
<dbReference type="AlphaFoldDB" id="A0A1I5W5M6"/>
<sequence length="384" mass="43895">MQYGQFKSDYPNIAGLLPRNFMADADEENTLRRAVAQDRTEYLEIIDTLAKKTPAKEIRKDPNRLTSKTNFQSFYAEMKAYVALKHWVFAPYPADVQGTQGEPDYEFNIGELDIEVASRTSWDKVDNVRVAVEDKLDNTQYTALITLKDDFIKIPYKGNEIAHNEQLVDDIVDKIVNLDTSNLPSSINNNGFQIEFEDTGGGGSIIRWEGAERIPLDPKNSIVDQIEDKVKKQRGGRPLLLFYDADVSFLEPEDMRQLLHGTKTGGQNQEVSDTVYQHRNVWGDYLRDNGYIPESGRTTYSKAVEPDDPKFDLKHEGDACICSGDEGLFADRKFDRVAGVLFIDKPGYGYFFPNFYSEKMNFHQLYRGVSRNIEVRSNEFKDLL</sequence>
<keyword evidence="2" id="KW-1185">Reference proteome</keyword>
<organism evidence="1 2">
    <name type="scientific">Halolamina pelagica</name>
    <dbReference type="NCBI Taxonomy" id="699431"/>
    <lineage>
        <taxon>Archaea</taxon>
        <taxon>Methanobacteriati</taxon>
        <taxon>Methanobacteriota</taxon>
        <taxon>Stenosarchaea group</taxon>
        <taxon>Halobacteria</taxon>
        <taxon>Halobacteriales</taxon>
        <taxon>Haloferacaceae</taxon>
    </lineage>
</organism>
<evidence type="ECO:0000313" key="2">
    <source>
        <dbReference type="Proteomes" id="UP000183769"/>
    </source>
</evidence>
<accession>A0A1I5W5M6</accession>
<gene>
    <name evidence="1" type="ORF">SAMN05216277_12317</name>
</gene>
<protein>
    <submittedName>
        <fullName evidence="1">Uncharacterized protein</fullName>
    </submittedName>
</protein>
<evidence type="ECO:0000313" key="1">
    <source>
        <dbReference type="EMBL" id="SFQ15042.1"/>
    </source>
</evidence>
<proteinExistence type="predicted"/>